<reference evidence="1 2" key="1">
    <citation type="submission" date="2024-10" db="EMBL/GenBank/DDBJ databases">
        <title>The Natural Products Discovery Center: Release of the First 8490 Sequenced Strains for Exploring Actinobacteria Biosynthetic Diversity.</title>
        <authorList>
            <person name="Kalkreuter E."/>
            <person name="Kautsar S.A."/>
            <person name="Yang D."/>
            <person name="Bader C.D."/>
            <person name="Teijaro C.N."/>
            <person name="Fluegel L."/>
            <person name="Davis C.M."/>
            <person name="Simpson J.R."/>
            <person name="Lauterbach L."/>
            <person name="Steele A.D."/>
            <person name="Gui C."/>
            <person name="Meng S."/>
            <person name="Li G."/>
            <person name="Viehrig K."/>
            <person name="Ye F."/>
            <person name="Su P."/>
            <person name="Kiefer A.F."/>
            <person name="Nichols A."/>
            <person name="Cepeda A.J."/>
            <person name="Yan W."/>
            <person name="Fan B."/>
            <person name="Jiang Y."/>
            <person name="Adhikari A."/>
            <person name="Zheng C.-J."/>
            <person name="Schuster L."/>
            <person name="Cowan T.M."/>
            <person name="Smanski M.J."/>
            <person name="Chevrette M.G."/>
            <person name="De Carvalho L.P.S."/>
            <person name="Shen B."/>
        </authorList>
    </citation>
    <scope>NUCLEOTIDE SEQUENCE [LARGE SCALE GENOMIC DNA]</scope>
    <source>
        <strain evidence="1 2">NPDC020327</strain>
    </source>
</reference>
<name>A0ABW7ULI1_9ACTN</name>
<accession>A0ABW7ULI1</accession>
<evidence type="ECO:0000313" key="2">
    <source>
        <dbReference type="Proteomes" id="UP001611548"/>
    </source>
</evidence>
<evidence type="ECO:0000313" key="1">
    <source>
        <dbReference type="EMBL" id="MFI1963520.1"/>
    </source>
</evidence>
<organism evidence="1 2">
    <name type="scientific">Streptomyces pathocidini</name>
    <dbReference type="NCBI Taxonomy" id="1650571"/>
    <lineage>
        <taxon>Bacteria</taxon>
        <taxon>Bacillati</taxon>
        <taxon>Actinomycetota</taxon>
        <taxon>Actinomycetes</taxon>
        <taxon>Kitasatosporales</taxon>
        <taxon>Streptomycetaceae</taxon>
        <taxon>Streptomyces</taxon>
    </lineage>
</organism>
<dbReference type="Proteomes" id="UP001611548">
    <property type="component" value="Unassembled WGS sequence"/>
</dbReference>
<dbReference type="EMBL" id="JBIRWE010000002">
    <property type="protein sequence ID" value="MFI1963520.1"/>
    <property type="molecule type" value="Genomic_DNA"/>
</dbReference>
<protein>
    <submittedName>
        <fullName evidence="1">Uncharacterized protein</fullName>
    </submittedName>
</protein>
<proteinExistence type="predicted"/>
<comment type="caution">
    <text evidence="1">The sequence shown here is derived from an EMBL/GenBank/DDBJ whole genome shotgun (WGS) entry which is preliminary data.</text>
</comment>
<dbReference type="RefSeq" id="WP_055470565.1">
    <property type="nucleotide sequence ID" value="NZ_JBIRWE010000002.1"/>
</dbReference>
<keyword evidence="2" id="KW-1185">Reference proteome</keyword>
<gene>
    <name evidence="1" type="ORF">ACH429_05165</name>
</gene>
<sequence length="381" mass="40779">MSEPTTAAPEPTTAAPEYAVAAAAQETRRLHVGWIIPPFFHEIPVDVEDADAAAERLYDVVKEVLAHGTEDEQLRMFLIYATLVGELRDAGAVYAGFCAMDMGGRPSTATVAVYRIPLQGITADQVLAETYAGLRRAHPDDDIQVSDLPCGKGVVRIGGAPFTLAAEVSPTGEPVEVPRGQIQVYVPLPNDADLLVFELSTPSMEDWDFYSEIFAEIVRTLDWGTDEEVEMATVLSQAPSIPDVAPDPAVVQELYACSSRVLDSLAVRGRMDQGNQVSAVTCPDCWSKGLRSACAVRHQWQVEEVEDEVLAAALGRLDGQLQAGGWFKLAETEGRSVALAADGGSGPRVSAALIPGQRRLVVEVTAPCTRTVRGTGDSVFG</sequence>